<keyword evidence="1" id="KW-1185">Reference proteome</keyword>
<protein>
    <submittedName>
        <fullName evidence="2">Uncharacterized protein</fullName>
    </submittedName>
</protein>
<dbReference type="WBParaSite" id="PEQ_0000930201-mRNA-1">
    <property type="protein sequence ID" value="PEQ_0000930201-mRNA-1"/>
    <property type="gene ID" value="PEQ_0000930201"/>
</dbReference>
<proteinExistence type="predicted"/>
<reference evidence="2" key="1">
    <citation type="submission" date="2022-11" db="UniProtKB">
        <authorList>
            <consortium name="WormBaseParasite"/>
        </authorList>
    </citation>
    <scope>IDENTIFICATION</scope>
</reference>
<organism evidence="1 2">
    <name type="scientific">Parascaris equorum</name>
    <name type="common">Equine roundworm</name>
    <dbReference type="NCBI Taxonomy" id="6256"/>
    <lineage>
        <taxon>Eukaryota</taxon>
        <taxon>Metazoa</taxon>
        <taxon>Ecdysozoa</taxon>
        <taxon>Nematoda</taxon>
        <taxon>Chromadorea</taxon>
        <taxon>Rhabditida</taxon>
        <taxon>Spirurina</taxon>
        <taxon>Ascaridomorpha</taxon>
        <taxon>Ascaridoidea</taxon>
        <taxon>Ascarididae</taxon>
        <taxon>Parascaris</taxon>
    </lineage>
</organism>
<sequence length="146" mass="16861">MEELWQVTDSLEQRSSITRPRCFNTLRRITPNRRSICSLSTNGGYCMSFSFPNPGENSITVHGKCCRMVDTEWKSKLFLQGNEDGFRNENYRITNNMSNQQSVSQSINQLNSQHQLANARQKICTLGKRAKFGCPDFEKNLNRLFL</sequence>
<name>A0A914RSM6_PAREQ</name>
<dbReference type="Proteomes" id="UP000887564">
    <property type="component" value="Unplaced"/>
</dbReference>
<evidence type="ECO:0000313" key="2">
    <source>
        <dbReference type="WBParaSite" id="PEQ_0000930201-mRNA-1"/>
    </source>
</evidence>
<evidence type="ECO:0000313" key="1">
    <source>
        <dbReference type="Proteomes" id="UP000887564"/>
    </source>
</evidence>
<accession>A0A914RSM6</accession>
<dbReference type="AlphaFoldDB" id="A0A914RSM6"/>